<dbReference type="Proteomes" id="UP000193560">
    <property type="component" value="Unassembled WGS sequence"/>
</dbReference>
<feature type="compositionally biased region" description="Acidic residues" evidence="2">
    <location>
        <begin position="444"/>
        <end position="454"/>
    </location>
</feature>
<name>A0A1X2IPY7_9FUNG</name>
<feature type="transmembrane region" description="Helical" evidence="3">
    <location>
        <begin position="37"/>
        <end position="61"/>
    </location>
</feature>
<dbReference type="OrthoDB" id="640742at2759"/>
<dbReference type="GO" id="GO:0004497">
    <property type="term" value="F:monooxygenase activity"/>
    <property type="evidence" value="ECO:0007669"/>
    <property type="project" value="TreeGrafter"/>
</dbReference>
<comment type="similarity">
    <text evidence="1">Belongs to the caleosin family.</text>
</comment>
<keyword evidence="3" id="KW-0812">Transmembrane</keyword>
<evidence type="ECO:0000313" key="5">
    <source>
        <dbReference type="Proteomes" id="UP000193560"/>
    </source>
</evidence>
<dbReference type="STRING" id="90262.A0A1X2IPY7"/>
<comment type="caution">
    <text evidence="4">The sequence shown here is derived from an EMBL/GenBank/DDBJ whole genome shotgun (WGS) entry which is preliminary data.</text>
</comment>
<proteinExistence type="inferred from homology"/>
<feature type="compositionally biased region" description="Acidic residues" evidence="2">
    <location>
        <begin position="519"/>
        <end position="531"/>
    </location>
</feature>
<keyword evidence="3" id="KW-1133">Transmembrane helix</keyword>
<reference evidence="4 5" key="1">
    <citation type="submission" date="2016-07" db="EMBL/GenBank/DDBJ databases">
        <title>Pervasive Adenine N6-methylation of Active Genes in Fungi.</title>
        <authorList>
            <consortium name="DOE Joint Genome Institute"/>
            <person name="Mondo S.J."/>
            <person name="Dannebaum R.O."/>
            <person name="Kuo R.C."/>
            <person name="Labutti K."/>
            <person name="Haridas S."/>
            <person name="Kuo A."/>
            <person name="Salamov A."/>
            <person name="Ahrendt S.R."/>
            <person name="Lipzen A."/>
            <person name="Sullivan W."/>
            <person name="Andreopoulos W.B."/>
            <person name="Clum A."/>
            <person name="Lindquist E."/>
            <person name="Daum C."/>
            <person name="Ramamoorthy G.K."/>
            <person name="Gryganskyi A."/>
            <person name="Culley D."/>
            <person name="Magnuson J.K."/>
            <person name="James T.Y."/>
            <person name="O'Malley M.A."/>
            <person name="Stajich J.E."/>
            <person name="Spatafora J.W."/>
            <person name="Visel A."/>
            <person name="Grigoriev I.V."/>
        </authorList>
    </citation>
    <scope>NUCLEOTIDE SEQUENCE [LARGE SCALE GENOMIC DNA]</scope>
    <source>
        <strain evidence="4 5">NRRL 1336</strain>
    </source>
</reference>
<sequence length="579" mass="64147">MSTNHFVTTTTANAAMEKHMKFWDRKNKGYITPVDTIFGFVHLGYGIVASVTIGTFLGVLLSYSTQDSWMPDPLCRTRMEKLQKNIQNEPYDMDGQLDLEAFDKLFSKHAKADISGKTITLKELLEWNEASYKDPLAWSTTTLEWLAIYLMVGNNGVVKKQDIQAAYDGTLFYQVRDRNKQHKTIKSTYDMSSSSSSNLNISGVMVPKSYVRQLETQLNNAVSILPRSTVLTLETRFRSWLSFVQQQQQHFLQQTQKQRQPILKGVVTPAPTRRSLFSNSGRITDDADDDLYGMDTTDSSASLFKGGLTGVMAFNLLDRPMFLTGVQGYEKQYGDDDDADADIDGFSHDGVYNNNGALAGLKGYSIRDDDGDDSQEKYGGNGNDGVRSDGYGLLSNSITGVRPEGEVYYRTSPQVDWLGSGQLTGVSPSASAASYLTSHQYTSTEEEEEDDDGDKDTYSNFRSMSLTGLQQIPSPPLTDMENDIIKDSQNHEKEDNTSNGKSHIVDACTPPFSGSPDSHEDDDDDDDELDSPNDATVAATRDDTTKHNNGNAATSDDALKDHMSRPPWPTLTEVVPSDD</sequence>
<keyword evidence="5" id="KW-1185">Reference proteome</keyword>
<dbReference type="Pfam" id="PF05042">
    <property type="entry name" value="Caleosin"/>
    <property type="match status" value="1"/>
</dbReference>
<keyword evidence="3" id="KW-0472">Membrane</keyword>
<dbReference type="GO" id="GO:0005509">
    <property type="term" value="F:calcium ion binding"/>
    <property type="evidence" value="ECO:0007669"/>
    <property type="project" value="TreeGrafter"/>
</dbReference>
<evidence type="ECO:0000256" key="1">
    <source>
        <dbReference type="ARBA" id="ARBA00006765"/>
    </source>
</evidence>
<organism evidence="4 5">
    <name type="scientific">Absidia repens</name>
    <dbReference type="NCBI Taxonomy" id="90262"/>
    <lineage>
        <taxon>Eukaryota</taxon>
        <taxon>Fungi</taxon>
        <taxon>Fungi incertae sedis</taxon>
        <taxon>Mucoromycota</taxon>
        <taxon>Mucoromycotina</taxon>
        <taxon>Mucoromycetes</taxon>
        <taxon>Mucorales</taxon>
        <taxon>Cunninghamellaceae</taxon>
        <taxon>Absidia</taxon>
    </lineage>
</organism>
<feature type="compositionally biased region" description="Polar residues" evidence="2">
    <location>
        <begin position="458"/>
        <end position="472"/>
    </location>
</feature>
<gene>
    <name evidence="4" type="ORF">BCR42DRAFT_448677</name>
</gene>
<evidence type="ECO:0000256" key="2">
    <source>
        <dbReference type="SAM" id="MobiDB-lite"/>
    </source>
</evidence>
<dbReference type="PANTHER" id="PTHR31495:SF0">
    <property type="entry name" value="BINDING PROTEIN CALEOSIN, PUTATIVE (AFU_ORTHOLOGUE AFUA_5G13750)-RELATED"/>
    <property type="match status" value="1"/>
</dbReference>
<dbReference type="InterPro" id="IPR007736">
    <property type="entry name" value="Caleosin-related"/>
</dbReference>
<evidence type="ECO:0000313" key="4">
    <source>
        <dbReference type="EMBL" id="ORZ20363.1"/>
    </source>
</evidence>
<feature type="region of interest" description="Disordered" evidence="2">
    <location>
        <begin position="366"/>
        <end position="388"/>
    </location>
</feature>
<dbReference type="EMBL" id="MCGE01000006">
    <property type="protein sequence ID" value="ORZ20363.1"/>
    <property type="molecule type" value="Genomic_DNA"/>
</dbReference>
<feature type="region of interest" description="Disordered" evidence="2">
    <location>
        <begin position="437"/>
        <end position="579"/>
    </location>
</feature>
<dbReference type="PANTHER" id="PTHR31495">
    <property type="entry name" value="PEROXYGENASE 3-RELATED"/>
    <property type="match status" value="1"/>
</dbReference>
<evidence type="ECO:0000256" key="3">
    <source>
        <dbReference type="SAM" id="Phobius"/>
    </source>
</evidence>
<protein>
    <submittedName>
        <fullName evidence="4">Caleosin related protein-domain-containing protein</fullName>
    </submittedName>
</protein>
<feature type="compositionally biased region" description="Basic and acidic residues" evidence="2">
    <location>
        <begin position="483"/>
        <end position="496"/>
    </location>
</feature>
<dbReference type="AlphaFoldDB" id="A0A1X2IPY7"/>
<accession>A0A1X2IPY7</accession>